<reference evidence="2 3" key="1">
    <citation type="submission" date="2018-02" db="EMBL/GenBank/DDBJ databases">
        <authorList>
            <person name="Cohen D.B."/>
            <person name="Kent A.D."/>
        </authorList>
    </citation>
    <scope>NUCLEOTIDE SEQUENCE [LARGE SCALE GENOMIC DNA]</scope>
    <source>
        <strain evidence="2 3">ULC007</strain>
    </source>
</reference>
<sequence length="252" mass="26179">MKLNRNWLIGLAFAAFIGFTTFGQTAWLNPTVAQAEPPIVTPSAFPASPATPPTATPSVRPTVKASPTPSATLVPAIPTLPLTPISPAPVVPIAPASIAPPLPVSGDYKDPNKRFKIAILKDFTVSPLAGSVLIESRDGSLAYTVLVRSQGELALQNGDATFINDALAKIAQTAFQQGEGFQTGQWQAIPGGIKMDWTGSLTIAGKSQPMSGVILVRQLPTDVAMILIAAIESAVEQVPGAVSALVDSLQPL</sequence>
<proteinExistence type="predicted"/>
<comment type="caution">
    <text evidence="2">The sequence shown here is derived from an EMBL/GenBank/DDBJ whole genome shotgun (WGS) entry which is preliminary data.</text>
</comment>
<accession>A0A2T1DD86</accession>
<keyword evidence="3" id="KW-1185">Reference proteome</keyword>
<organism evidence="2 3">
    <name type="scientific">Phormidesmis priestleyi ULC007</name>
    <dbReference type="NCBI Taxonomy" id="1920490"/>
    <lineage>
        <taxon>Bacteria</taxon>
        <taxon>Bacillati</taxon>
        <taxon>Cyanobacteriota</taxon>
        <taxon>Cyanophyceae</taxon>
        <taxon>Leptolyngbyales</taxon>
        <taxon>Leptolyngbyaceae</taxon>
        <taxon>Phormidesmis</taxon>
    </lineage>
</organism>
<reference evidence="2 3" key="2">
    <citation type="submission" date="2018-03" db="EMBL/GenBank/DDBJ databases">
        <title>The ancient ancestry and fast evolution of plastids.</title>
        <authorList>
            <person name="Moore K.R."/>
            <person name="Magnabosco C."/>
            <person name="Momper L."/>
            <person name="Gold D.A."/>
            <person name="Bosak T."/>
            <person name="Fournier G.P."/>
        </authorList>
    </citation>
    <scope>NUCLEOTIDE SEQUENCE [LARGE SCALE GENOMIC DNA]</scope>
    <source>
        <strain evidence="2 3">ULC007</strain>
    </source>
</reference>
<dbReference type="RefSeq" id="WP_073072686.1">
    <property type="nucleotide sequence ID" value="NZ_MPPI01000018.1"/>
</dbReference>
<evidence type="ECO:0000313" key="3">
    <source>
        <dbReference type="Proteomes" id="UP000238634"/>
    </source>
</evidence>
<feature type="region of interest" description="Disordered" evidence="1">
    <location>
        <begin position="43"/>
        <end position="66"/>
    </location>
</feature>
<dbReference type="AlphaFoldDB" id="A0A2T1DD86"/>
<name>A0A2T1DD86_9CYAN</name>
<evidence type="ECO:0000256" key="1">
    <source>
        <dbReference type="SAM" id="MobiDB-lite"/>
    </source>
</evidence>
<dbReference type="Proteomes" id="UP000238634">
    <property type="component" value="Unassembled WGS sequence"/>
</dbReference>
<dbReference type="OrthoDB" id="528909at2"/>
<dbReference type="STRING" id="1920490.GCA_001895925_05073"/>
<dbReference type="EMBL" id="PVWG01000017">
    <property type="protein sequence ID" value="PSB18449.1"/>
    <property type="molecule type" value="Genomic_DNA"/>
</dbReference>
<gene>
    <name evidence="2" type="ORF">C7B65_15250</name>
</gene>
<evidence type="ECO:0000313" key="2">
    <source>
        <dbReference type="EMBL" id="PSB18449.1"/>
    </source>
</evidence>
<protein>
    <submittedName>
        <fullName evidence="2">Uncharacterized protein</fullName>
    </submittedName>
</protein>